<evidence type="ECO:0000313" key="2">
    <source>
        <dbReference type="EMBL" id="SDI22550.1"/>
    </source>
</evidence>
<protein>
    <submittedName>
        <fullName evidence="2">Glycosyl transferase family 2</fullName>
    </submittedName>
</protein>
<dbReference type="AlphaFoldDB" id="A0A1G8IVQ3"/>
<dbReference type="CDD" id="cd00761">
    <property type="entry name" value="Glyco_tranf_GTA_type"/>
    <property type="match status" value="1"/>
</dbReference>
<evidence type="ECO:0000313" key="3">
    <source>
        <dbReference type="Proteomes" id="UP000199705"/>
    </source>
</evidence>
<dbReference type="Proteomes" id="UP000199705">
    <property type="component" value="Unassembled WGS sequence"/>
</dbReference>
<dbReference type="InterPro" id="IPR050834">
    <property type="entry name" value="Glycosyltransf_2"/>
</dbReference>
<feature type="domain" description="Glycosyltransferase 2-like" evidence="1">
    <location>
        <begin position="5"/>
        <end position="174"/>
    </location>
</feature>
<name>A0A1G8IVQ3_9SPHI</name>
<dbReference type="GO" id="GO:0016740">
    <property type="term" value="F:transferase activity"/>
    <property type="evidence" value="ECO:0007669"/>
    <property type="project" value="UniProtKB-KW"/>
</dbReference>
<dbReference type="EMBL" id="FNCG01000017">
    <property type="protein sequence ID" value="SDI22550.1"/>
    <property type="molecule type" value="Genomic_DNA"/>
</dbReference>
<dbReference type="Gene3D" id="3.90.550.10">
    <property type="entry name" value="Spore Coat Polysaccharide Biosynthesis Protein SpsA, Chain A"/>
    <property type="match status" value="1"/>
</dbReference>
<dbReference type="InterPro" id="IPR001173">
    <property type="entry name" value="Glyco_trans_2-like"/>
</dbReference>
<sequence>MAKLSVIIPTYNPDTARLQQTLSALKSQSLPANQWELIIIDNNSSNNFRQQLNLSWHPAVQIIDETKQGLTYARLKGFNESTGDIIVMVDDDNMIEGGYLEKALSIFGQNPKMGAIGGRSIPLFETNPPEWLWEFYGSLALRDLGDTPLTAAWNNQYPIAAPIGAGMAIKREALSSYLEKITQGKNNISDRLGNSLSSGGDNDIVLEILKGGWQVGYFPQLILQHIIPAQRMHAGYLARLLNNTNKSWVQLLQSHDINPWQQITKSGAALRKAKAWFTYKAWKNAAAYIKWQGACGMYDGLIKNNHAQ</sequence>
<keyword evidence="3" id="KW-1185">Reference proteome</keyword>
<dbReference type="InterPro" id="IPR029044">
    <property type="entry name" value="Nucleotide-diphossugar_trans"/>
</dbReference>
<evidence type="ECO:0000259" key="1">
    <source>
        <dbReference type="Pfam" id="PF00535"/>
    </source>
</evidence>
<proteinExistence type="predicted"/>
<dbReference type="STRING" id="551996.SAMN05192573_117114"/>
<organism evidence="2 3">
    <name type="scientific">Mucilaginibacter gossypii</name>
    <dbReference type="NCBI Taxonomy" id="551996"/>
    <lineage>
        <taxon>Bacteria</taxon>
        <taxon>Pseudomonadati</taxon>
        <taxon>Bacteroidota</taxon>
        <taxon>Sphingobacteriia</taxon>
        <taxon>Sphingobacteriales</taxon>
        <taxon>Sphingobacteriaceae</taxon>
        <taxon>Mucilaginibacter</taxon>
    </lineage>
</organism>
<dbReference type="PANTHER" id="PTHR43685">
    <property type="entry name" value="GLYCOSYLTRANSFERASE"/>
    <property type="match status" value="1"/>
</dbReference>
<keyword evidence="2" id="KW-0808">Transferase</keyword>
<dbReference type="Pfam" id="PF00535">
    <property type="entry name" value="Glycos_transf_2"/>
    <property type="match status" value="1"/>
</dbReference>
<dbReference type="PANTHER" id="PTHR43685:SF2">
    <property type="entry name" value="GLYCOSYLTRANSFERASE 2-LIKE DOMAIN-CONTAINING PROTEIN"/>
    <property type="match status" value="1"/>
</dbReference>
<dbReference type="RefSeq" id="WP_091173996.1">
    <property type="nucleotide sequence ID" value="NZ_FNCG01000017.1"/>
</dbReference>
<dbReference type="SUPFAM" id="SSF53448">
    <property type="entry name" value="Nucleotide-diphospho-sugar transferases"/>
    <property type="match status" value="1"/>
</dbReference>
<gene>
    <name evidence="2" type="ORF">SAMN05192573_117114</name>
</gene>
<accession>A0A1G8IVQ3</accession>
<reference evidence="3" key="1">
    <citation type="submission" date="2016-10" db="EMBL/GenBank/DDBJ databases">
        <authorList>
            <person name="Varghese N."/>
            <person name="Submissions S."/>
        </authorList>
    </citation>
    <scope>NUCLEOTIDE SEQUENCE [LARGE SCALE GENOMIC DNA]</scope>
    <source>
        <strain evidence="3">Gh-67</strain>
    </source>
</reference>